<comment type="caution">
    <text evidence="2">The sequence shown here is derived from an EMBL/GenBank/DDBJ whole genome shotgun (WGS) entry which is preliminary data.</text>
</comment>
<gene>
    <name evidence="2" type="ORF">VTL71DRAFT_12140</name>
</gene>
<evidence type="ECO:0000256" key="1">
    <source>
        <dbReference type="SAM" id="MobiDB-lite"/>
    </source>
</evidence>
<feature type="region of interest" description="Disordered" evidence="1">
    <location>
        <begin position="235"/>
        <end position="291"/>
    </location>
</feature>
<evidence type="ECO:0000313" key="3">
    <source>
        <dbReference type="Proteomes" id="UP001595075"/>
    </source>
</evidence>
<dbReference type="EMBL" id="JAZHXI010000004">
    <property type="protein sequence ID" value="KAL2072797.1"/>
    <property type="molecule type" value="Genomic_DNA"/>
</dbReference>
<dbReference type="Proteomes" id="UP001595075">
    <property type="component" value="Unassembled WGS sequence"/>
</dbReference>
<feature type="compositionally biased region" description="Basic and acidic residues" evidence="1">
    <location>
        <begin position="114"/>
        <end position="123"/>
    </location>
</feature>
<sequence>MNRFPRHLSPSARGTASLYERLCHVRSFQYRAAIRCIHSGTNGKTGEDSINAKALNTASDGKSDTQDEGLHSADHGQRTPSASVLRIKRYKPFEQDSRKSLKDLKSPKRVEAFRLHQENKEPLRQTAHTQPNSRRHQRLYTIVYDIPEEATKPNLLGHLDRAEFTAKQWKQWTSKGDDQAIIMLFTPGLVNFVENDATLVPDVLKKMTRMSKWNHENPLEIDVVCACVDGLAPEPEKLSTSRGQRPPEGFTILHGPRNVTLPSPGTEDEAPPSRSPSMQSTITIRKGEHGPPDLTLPLANTLFKNGRLSTLLVSRWQWSAAQDTFVLIKGPSERANVNVNMFLNVSERIPKHFIPGVRLTPAREIVSGLGNIVRTINFGIEDGTGPASRELEPIVTKYLEAKGYGNTTIDVWAMIVPPESVPKGAKLGILPRTQPQLPLLTPSPDELQRKWLDNVDEEEVARYLTHWIRRGNAKLCRVLSGGGGWGAKQGLLSLDPQTSYSEVPEARFDFSGGSLEDQQTSALGNIAQPGAFIQFFVALREPTSQPRIMMKRPNYSYMRKSAVFGAVPSTVDDVVVPLPRADGQAQGGKHARKSNSIHFKAGHFGFVSERGMFLRHGPRYKPDRLPSDDNFTKIDLPYSYFSVDYRLATKEQEQKRPSVIRKVDSVPSGRTAQY</sequence>
<accession>A0ABR4CT87</accession>
<feature type="compositionally biased region" description="Basic and acidic residues" evidence="1">
    <location>
        <begin position="61"/>
        <end position="77"/>
    </location>
</feature>
<feature type="region of interest" description="Disordered" evidence="1">
    <location>
        <begin position="653"/>
        <end position="674"/>
    </location>
</feature>
<organism evidence="2 3">
    <name type="scientific">Oculimacula yallundae</name>
    <dbReference type="NCBI Taxonomy" id="86028"/>
    <lineage>
        <taxon>Eukaryota</taxon>
        <taxon>Fungi</taxon>
        <taxon>Dikarya</taxon>
        <taxon>Ascomycota</taxon>
        <taxon>Pezizomycotina</taxon>
        <taxon>Leotiomycetes</taxon>
        <taxon>Helotiales</taxon>
        <taxon>Ploettnerulaceae</taxon>
        <taxon>Oculimacula</taxon>
    </lineage>
</organism>
<evidence type="ECO:0000313" key="2">
    <source>
        <dbReference type="EMBL" id="KAL2072797.1"/>
    </source>
</evidence>
<feature type="region of interest" description="Disordered" evidence="1">
    <location>
        <begin position="114"/>
        <end position="134"/>
    </location>
</feature>
<proteinExistence type="predicted"/>
<keyword evidence="3" id="KW-1185">Reference proteome</keyword>
<feature type="compositionally biased region" description="Basic and acidic residues" evidence="1">
    <location>
        <begin position="653"/>
        <end position="664"/>
    </location>
</feature>
<feature type="region of interest" description="Disordered" evidence="1">
    <location>
        <begin position="57"/>
        <end position="82"/>
    </location>
</feature>
<name>A0ABR4CT87_9HELO</name>
<reference evidence="2 3" key="1">
    <citation type="journal article" date="2024" name="Commun. Biol.">
        <title>Comparative genomic analysis of thermophilic fungi reveals convergent evolutionary adaptations and gene losses.</title>
        <authorList>
            <person name="Steindorff A.S."/>
            <person name="Aguilar-Pontes M.V."/>
            <person name="Robinson A.J."/>
            <person name="Andreopoulos B."/>
            <person name="LaButti K."/>
            <person name="Kuo A."/>
            <person name="Mondo S."/>
            <person name="Riley R."/>
            <person name="Otillar R."/>
            <person name="Haridas S."/>
            <person name="Lipzen A."/>
            <person name="Grimwood J."/>
            <person name="Schmutz J."/>
            <person name="Clum A."/>
            <person name="Reid I.D."/>
            <person name="Moisan M.C."/>
            <person name="Butler G."/>
            <person name="Nguyen T.T.M."/>
            <person name="Dewar K."/>
            <person name="Conant G."/>
            <person name="Drula E."/>
            <person name="Henrissat B."/>
            <person name="Hansel C."/>
            <person name="Singer S."/>
            <person name="Hutchinson M.I."/>
            <person name="de Vries R.P."/>
            <person name="Natvig D.O."/>
            <person name="Powell A.J."/>
            <person name="Tsang A."/>
            <person name="Grigoriev I.V."/>
        </authorList>
    </citation>
    <scope>NUCLEOTIDE SEQUENCE [LARGE SCALE GENOMIC DNA]</scope>
    <source>
        <strain evidence="2 3">CBS 494.80</strain>
    </source>
</reference>
<protein>
    <submittedName>
        <fullName evidence="2">Uncharacterized protein</fullName>
    </submittedName>
</protein>